<keyword evidence="8" id="KW-0472">Membrane</keyword>
<feature type="domain" description="Peptidase M12A" evidence="9">
    <location>
        <begin position="1"/>
        <end position="111"/>
    </location>
</feature>
<keyword evidence="3 6" id="KW-0378">Hydrolase</keyword>
<dbReference type="AlphaFoldDB" id="A0A820DGK7"/>
<evidence type="ECO:0000259" key="9">
    <source>
        <dbReference type="PROSITE" id="PS51864"/>
    </source>
</evidence>
<keyword evidence="4 6" id="KW-0862">Zinc</keyword>
<comment type="caution">
    <text evidence="10">The sequence shown here is derived from an EMBL/GenBank/DDBJ whole genome shotgun (WGS) entry which is preliminary data.</text>
</comment>
<dbReference type="Proteomes" id="UP000663823">
    <property type="component" value="Unassembled WGS sequence"/>
</dbReference>
<dbReference type="Gene3D" id="3.40.390.10">
    <property type="entry name" value="Collagenase (Catalytic Domain)"/>
    <property type="match status" value="1"/>
</dbReference>
<name>A0A820DGK7_9BILA</name>
<comment type="cofactor">
    <cofactor evidence="6 7">
        <name>Zn(2+)</name>
        <dbReference type="ChEBI" id="CHEBI:29105"/>
    </cofactor>
    <text evidence="6 7">Binds 1 zinc ion per subunit.</text>
</comment>
<evidence type="ECO:0000313" key="10">
    <source>
        <dbReference type="EMBL" id="CAF4231661.1"/>
    </source>
</evidence>
<keyword evidence="2 6" id="KW-0479">Metal-binding</keyword>
<dbReference type="PRINTS" id="PR00480">
    <property type="entry name" value="ASTACIN"/>
</dbReference>
<evidence type="ECO:0000256" key="8">
    <source>
        <dbReference type="SAM" id="Phobius"/>
    </source>
</evidence>
<dbReference type="SUPFAM" id="SSF55486">
    <property type="entry name" value="Metalloproteases ('zincins'), catalytic domain"/>
    <property type="match status" value="1"/>
</dbReference>
<dbReference type="PANTHER" id="PTHR10127:SF780">
    <property type="entry name" value="METALLOENDOPEPTIDASE"/>
    <property type="match status" value="1"/>
</dbReference>
<dbReference type="InterPro" id="IPR024079">
    <property type="entry name" value="MetalloPept_cat_dom_sf"/>
</dbReference>
<feature type="binding site" evidence="6">
    <location>
        <position position="8"/>
    </location>
    <ligand>
        <name>Zn(2+)</name>
        <dbReference type="ChEBI" id="CHEBI:29105"/>
        <note>catalytic</note>
    </ligand>
</feature>
<evidence type="ECO:0000256" key="7">
    <source>
        <dbReference type="RuleBase" id="RU361183"/>
    </source>
</evidence>
<dbReference type="GO" id="GO:0006508">
    <property type="term" value="P:proteolysis"/>
    <property type="evidence" value="ECO:0007669"/>
    <property type="project" value="UniProtKB-KW"/>
</dbReference>
<dbReference type="EC" id="3.4.24.-" evidence="7"/>
<reference evidence="10" key="1">
    <citation type="submission" date="2021-02" db="EMBL/GenBank/DDBJ databases">
        <authorList>
            <person name="Nowell W R."/>
        </authorList>
    </citation>
    <scope>NUCLEOTIDE SEQUENCE</scope>
</reference>
<organism evidence="10 11">
    <name type="scientific">Rotaria sordida</name>
    <dbReference type="NCBI Taxonomy" id="392033"/>
    <lineage>
        <taxon>Eukaryota</taxon>
        <taxon>Metazoa</taxon>
        <taxon>Spiralia</taxon>
        <taxon>Gnathifera</taxon>
        <taxon>Rotifera</taxon>
        <taxon>Eurotatoria</taxon>
        <taxon>Bdelloidea</taxon>
        <taxon>Philodinida</taxon>
        <taxon>Philodinidae</taxon>
        <taxon>Rotaria</taxon>
    </lineage>
</organism>
<keyword evidence="8" id="KW-1133">Transmembrane helix</keyword>
<gene>
    <name evidence="10" type="ORF">OTI717_LOCUS39757</name>
</gene>
<protein>
    <recommendedName>
        <fullName evidence="7">Metalloendopeptidase</fullName>
        <ecNumber evidence="7">3.4.24.-</ecNumber>
    </recommendedName>
</protein>
<dbReference type="EMBL" id="CAJOAX010027623">
    <property type="protein sequence ID" value="CAF4231661.1"/>
    <property type="molecule type" value="Genomic_DNA"/>
</dbReference>
<evidence type="ECO:0000256" key="2">
    <source>
        <dbReference type="ARBA" id="ARBA00022723"/>
    </source>
</evidence>
<dbReference type="Pfam" id="PF01400">
    <property type="entry name" value="Astacin"/>
    <property type="match status" value="1"/>
</dbReference>
<feature type="binding site" evidence="6">
    <location>
        <position position="12"/>
    </location>
    <ligand>
        <name>Zn(2+)</name>
        <dbReference type="ChEBI" id="CHEBI:29105"/>
        <note>catalytic</note>
    </ligand>
</feature>
<keyword evidence="5 6" id="KW-0482">Metalloprotease</keyword>
<feature type="transmembrane region" description="Helical" evidence="8">
    <location>
        <begin position="123"/>
        <end position="144"/>
    </location>
</feature>
<evidence type="ECO:0000256" key="3">
    <source>
        <dbReference type="ARBA" id="ARBA00022801"/>
    </source>
</evidence>
<accession>A0A820DGK7</accession>
<evidence type="ECO:0000256" key="6">
    <source>
        <dbReference type="PROSITE-ProRule" id="PRU01211"/>
    </source>
</evidence>
<dbReference type="PROSITE" id="PS51864">
    <property type="entry name" value="ASTACIN"/>
    <property type="match status" value="1"/>
</dbReference>
<evidence type="ECO:0000313" key="11">
    <source>
        <dbReference type="Proteomes" id="UP000663823"/>
    </source>
</evidence>
<evidence type="ECO:0000256" key="5">
    <source>
        <dbReference type="ARBA" id="ARBA00023049"/>
    </source>
</evidence>
<evidence type="ECO:0000256" key="1">
    <source>
        <dbReference type="ARBA" id="ARBA00022670"/>
    </source>
</evidence>
<proteinExistence type="predicted"/>
<keyword evidence="1 6" id="KW-0645">Protease</keyword>
<dbReference type="GO" id="GO:0008270">
    <property type="term" value="F:zinc ion binding"/>
    <property type="evidence" value="ECO:0007669"/>
    <property type="project" value="UniProtKB-UniRule"/>
</dbReference>
<dbReference type="PANTHER" id="PTHR10127">
    <property type="entry name" value="DISCOIDIN, CUB, EGF, LAMININ , AND ZINC METALLOPROTEASE DOMAIN CONTAINING"/>
    <property type="match status" value="1"/>
</dbReference>
<comment type="caution">
    <text evidence="6">Lacks conserved residue(s) required for the propagation of feature annotation.</text>
</comment>
<feature type="active site" evidence="6">
    <location>
        <position position="9"/>
    </location>
</feature>
<dbReference type="GO" id="GO:0004222">
    <property type="term" value="F:metalloendopeptidase activity"/>
    <property type="evidence" value="ECO:0007669"/>
    <property type="project" value="UniProtKB-UniRule"/>
</dbReference>
<feature type="binding site" evidence="6">
    <location>
        <position position="18"/>
    </location>
    <ligand>
        <name>Zn(2+)</name>
        <dbReference type="ChEBI" id="CHEBI:29105"/>
        <note>catalytic</note>
    </ligand>
</feature>
<evidence type="ECO:0000256" key="4">
    <source>
        <dbReference type="ARBA" id="ARBA00022833"/>
    </source>
</evidence>
<dbReference type="InterPro" id="IPR001506">
    <property type="entry name" value="Peptidase_M12A"/>
</dbReference>
<sequence length="145" mass="16365">MRTAIIQHELLHILGFFHEQSRPDRDEYVSILWQNIIKGTENNFQKYSSADVDTLMISYDYGSVMHYEADAFSSNGLPTIVPTKNPNAAIGQRIGMSPSDILEVQRYYGCVPMPSSAVIRTSTALMSFSIIIETTLILLLNYAFH</sequence>
<dbReference type="CDD" id="cd04280">
    <property type="entry name" value="ZnMc_astacin_like"/>
    <property type="match status" value="1"/>
</dbReference>
<keyword evidence="8" id="KW-0812">Transmembrane</keyword>
<dbReference type="InterPro" id="IPR034035">
    <property type="entry name" value="Astacin-like_dom"/>
</dbReference>